<evidence type="ECO:0000256" key="1">
    <source>
        <dbReference type="SAM" id="SignalP"/>
    </source>
</evidence>
<comment type="caution">
    <text evidence="2">The sequence shown here is derived from an EMBL/GenBank/DDBJ whole genome shotgun (WGS) entry which is preliminary data.</text>
</comment>
<dbReference type="Proteomes" id="UP001215280">
    <property type="component" value="Unassembled WGS sequence"/>
</dbReference>
<dbReference type="AlphaFoldDB" id="A0AAD7N416"/>
<keyword evidence="1" id="KW-0732">Signal</keyword>
<feature type="chain" id="PRO_5041916152" evidence="1">
    <location>
        <begin position="19"/>
        <end position="191"/>
    </location>
</feature>
<accession>A0AAD7N416</accession>
<protein>
    <submittedName>
        <fullName evidence="2">Uncharacterized protein</fullName>
    </submittedName>
</protein>
<dbReference type="EMBL" id="JARJLG010000102">
    <property type="protein sequence ID" value="KAJ7745546.1"/>
    <property type="molecule type" value="Genomic_DNA"/>
</dbReference>
<sequence>MWIHGCLILAVVLTLVPAGPGVTQLPAPHHIMALPKPKTAVHFMCRAFEGPVITPWEVRSAVRTRFENFQWDVCAKVRTNRITFSLDTIEPEYRFRSRRHFNIIPHCTAALGTVCFNSEHLPANSFLALLPKDESVRPLVEIGLHAHKIFEELVCEKEVLAKAVSSLNTVQRKGQVNVHITQLPEDDCEEN</sequence>
<feature type="signal peptide" evidence="1">
    <location>
        <begin position="1"/>
        <end position="18"/>
    </location>
</feature>
<keyword evidence="3" id="KW-1185">Reference proteome</keyword>
<evidence type="ECO:0000313" key="3">
    <source>
        <dbReference type="Proteomes" id="UP001215280"/>
    </source>
</evidence>
<gene>
    <name evidence="2" type="ORF">DFH07DRAFT_977320</name>
</gene>
<name>A0AAD7N416_9AGAR</name>
<evidence type="ECO:0000313" key="2">
    <source>
        <dbReference type="EMBL" id="KAJ7745546.1"/>
    </source>
</evidence>
<reference evidence="2" key="1">
    <citation type="submission" date="2023-03" db="EMBL/GenBank/DDBJ databases">
        <title>Massive genome expansion in bonnet fungi (Mycena s.s.) driven by repeated elements and novel gene families across ecological guilds.</title>
        <authorList>
            <consortium name="Lawrence Berkeley National Laboratory"/>
            <person name="Harder C.B."/>
            <person name="Miyauchi S."/>
            <person name="Viragh M."/>
            <person name="Kuo A."/>
            <person name="Thoen E."/>
            <person name="Andreopoulos B."/>
            <person name="Lu D."/>
            <person name="Skrede I."/>
            <person name="Drula E."/>
            <person name="Henrissat B."/>
            <person name="Morin E."/>
            <person name="Kohler A."/>
            <person name="Barry K."/>
            <person name="LaButti K."/>
            <person name="Morin E."/>
            <person name="Salamov A."/>
            <person name="Lipzen A."/>
            <person name="Mereny Z."/>
            <person name="Hegedus B."/>
            <person name="Baldrian P."/>
            <person name="Stursova M."/>
            <person name="Weitz H."/>
            <person name="Taylor A."/>
            <person name="Grigoriev I.V."/>
            <person name="Nagy L.G."/>
            <person name="Martin F."/>
            <person name="Kauserud H."/>
        </authorList>
    </citation>
    <scope>NUCLEOTIDE SEQUENCE</scope>
    <source>
        <strain evidence="2">CBHHK188m</strain>
    </source>
</reference>
<organism evidence="2 3">
    <name type="scientific">Mycena maculata</name>
    <dbReference type="NCBI Taxonomy" id="230809"/>
    <lineage>
        <taxon>Eukaryota</taxon>
        <taxon>Fungi</taxon>
        <taxon>Dikarya</taxon>
        <taxon>Basidiomycota</taxon>
        <taxon>Agaricomycotina</taxon>
        <taxon>Agaricomycetes</taxon>
        <taxon>Agaricomycetidae</taxon>
        <taxon>Agaricales</taxon>
        <taxon>Marasmiineae</taxon>
        <taxon>Mycenaceae</taxon>
        <taxon>Mycena</taxon>
    </lineage>
</organism>
<proteinExistence type="predicted"/>